<evidence type="ECO:0000256" key="1">
    <source>
        <dbReference type="ARBA" id="ARBA00022553"/>
    </source>
</evidence>
<evidence type="ECO:0000256" key="2">
    <source>
        <dbReference type="ARBA" id="ARBA00022703"/>
    </source>
</evidence>
<dbReference type="GeneTree" id="ENSGT00940000154318"/>
<proteinExistence type="predicted"/>
<dbReference type="InterPro" id="IPR036834">
    <property type="entry name" value="Bcl-2-like_sf"/>
</dbReference>
<dbReference type="GO" id="GO:2001236">
    <property type="term" value="P:regulation of extrinsic apoptotic signaling pathway"/>
    <property type="evidence" value="ECO:0007669"/>
    <property type="project" value="TreeGrafter"/>
</dbReference>
<dbReference type="SUPFAM" id="SSF56854">
    <property type="entry name" value="Bcl-2 inhibitors of programmed cell death"/>
    <property type="match status" value="1"/>
</dbReference>
<evidence type="ECO:0000313" key="4">
    <source>
        <dbReference type="Proteomes" id="UP000018467"/>
    </source>
</evidence>
<dbReference type="Bgee" id="ENSAMXG00000032109">
    <property type="expression patterns" value="Expressed in mesonephros and 12 other cell types or tissues"/>
</dbReference>
<keyword evidence="4" id="KW-1185">Reference proteome</keyword>
<name>A0A3B1KDY2_ASTMX</name>
<reference evidence="3" key="3">
    <citation type="submission" date="2025-08" db="UniProtKB">
        <authorList>
            <consortium name="Ensembl"/>
        </authorList>
    </citation>
    <scope>IDENTIFICATION</scope>
</reference>
<organism evidence="3 4">
    <name type="scientific">Astyanax mexicanus</name>
    <name type="common">Blind cave fish</name>
    <name type="synonym">Astyanax fasciatus mexicanus</name>
    <dbReference type="NCBI Taxonomy" id="7994"/>
    <lineage>
        <taxon>Eukaryota</taxon>
        <taxon>Metazoa</taxon>
        <taxon>Chordata</taxon>
        <taxon>Craniata</taxon>
        <taxon>Vertebrata</taxon>
        <taxon>Euteleostomi</taxon>
        <taxon>Actinopterygii</taxon>
        <taxon>Neopterygii</taxon>
        <taxon>Teleostei</taxon>
        <taxon>Ostariophysi</taxon>
        <taxon>Characiformes</taxon>
        <taxon>Characoidei</taxon>
        <taxon>Acestrorhamphidae</taxon>
        <taxon>Acestrorhamphinae</taxon>
        <taxon>Astyanax</taxon>
    </lineage>
</organism>
<dbReference type="PROSITE" id="PS50062">
    <property type="entry name" value="BCL2_FAMILY"/>
    <property type="match status" value="1"/>
</dbReference>
<dbReference type="InParanoid" id="A0A3B1KDY2"/>
<dbReference type="InterPro" id="IPR002475">
    <property type="entry name" value="Bcl2-like"/>
</dbReference>
<dbReference type="STRING" id="7994.ENSAMXP00000052698"/>
<sequence>MEANVSLESQFIFEHQLLKEYCGRRKPWGKPRGKPRVAPMCAATQQGVMRKLKSSNERCLLETDSSDDTRKTDDVRGVADNLVQIVDSTPLVQDQLVAQSGVDVIQRLVELLKESGDELNEKIQKDRVLLGYLQSSFSYTVFEKLASAFIGSPMPSQSQNQNADEQKKQIAWTFEMTSRLTALDLQPMNRAMGFGAQYLHQNFAQWIQQNGGWEKVFKRDESDE</sequence>
<accession>A0A3B1KDY2</accession>
<dbReference type="AlphaFoldDB" id="A0A3B1KDY2"/>
<dbReference type="Proteomes" id="UP000018467">
    <property type="component" value="Unassembled WGS sequence"/>
</dbReference>
<evidence type="ECO:0008006" key="5">
    <source>
        <dbReference type="Google" id="ProtNLM"/>
    </source>
</evidence>
<keyword evidence="1" id="KW-0597">Phosphoprotein</keyword>
<keyword evidence="2" id="KW-0053">Apoptosis</keyword>
<dbReference type="GO" id="GO:0006915">
    <property type="term" value="P:apoptotic process"/>
    <property type="evidence" value="ECO:0007669"/>
    <property type="project" value="UniProtKB-KW"/>
</dbReference>
<dbReference type="PANTHER" id="PTHR14965:SF1">
    <property type="entry name" value="APOPTOSIS FACILITATOR BCL-2-LIKE PROTEIN 14"/>
    <property type="match status" value="1"/>
</dbReference>
<reference evidence="3" key="4">
    <citation type="submission" date="2025-09" db="UniProtKB">
        <authorList>
            <consortium name="Ensembl"/>
        </authorList>
    </citation>
    <scope>IDENTIFICATION</scope>
</reference>
<protein>
    <recommendedName>
        <fullName evidence="5">Apoptosis facilitator Bcl-2-like protein 14</fullName>
    </recommendedName>
</protein>
<reference evidence="4" key="2">
    <citation type="journal article" date="2014" name="Nat. Commun.">
        <title>The cavefish genome reveals candidate genes for eye loss.</title>
        <authorList>
            <person name="McGaugh S.E."/>
            <person name="Gross J.B."/>
            <person name="Aken B."/>
            <person name="Blin M."/>
            <person name="Borowsky R."/>
            <person name="Chalopin D."/>
            <person name="Hinaux H."/>
            <person name="Jeffery W.R."/>
            <person name="Keene A."/>
            <person name="Ma L."/>
            <person name="Minx P."/>
            <person name="Murphy D."/>
            <person name="O'Quin K.E."/>
            <person name="Retaux S."/>
            <person name="Rohner N."/>
            <person name="Searle S.M."/>
            <person name="Stahl B.A."/>
            <person name="Tabin C."/>
            <person name="Volff J.N."/>
            <person name="Yoshizawa M."/>
            <person name="Warren W.C."/>
        </authorList>
    </citation>
    <scope>NUCLEOTIDE SEQUENCE [LARGE SCALE GENOMIC DNA]</scope>
    <source>
        <strain evidence="4">female</strain>
    </source>
</reference>
<evidence type="ECO:0000313" key="3">
    <source>
        <dbReference type="Ensembl" id="ENSAMXP00000052698.1"/>
    </source>
</evidence>
<dbReference type="Ensembl" id="ENSAMXT00000041312.1">
    <property type="protein sequence ID" value="ENSAMXP00000052698.1"/>
    <property type="gene ID" value="ENSAMXG00000032109.1"/>
</dbReference>
<reference evidence="4" key="1">
    <citation type="submission" date="2013-03" db="EMBL/GenBank/DDBJ databases">
        <authorList>
            <person name="Jeffery W."/>
            <person name="Warren W."/>
            <person name="Wilson R.K."/>
        </authorList>
    </citation>
    <scope>NUCLEOTIDE SEQUENCE</scope>
    <source>
        <strain evidence="4">female</strain>
    </source>
</reference>
<dbReference type="Gene3D" id="1.10.437.10">
    <property type="entry name" value="Blc2-like"/>
    <property type="match status" value="1"/>
</dbReference>
<dbReference type="PANTHER" id="PTHR14965">
    <property type="entry name" value="SI:CH73-248E21.1"/>
    <property type="match status" value="1"/>
</dbReference>